<dbReference type="InterPro" id="IPR001584">
    <property type="entry name" value="Integrase_cat-core"/>
</dbReference>
<name>A0A7S6C7J5_PSEAI</name>
<dbReference type="AlphaFoldDB" id="A0A7S6C7J5"/>
<keyword evidence="2" id="KW-0614">Plasmid</keyword>
<protein>
    <submittedName>
        <fullName evidence="2">Mobile element protein</fullName>
    </submittedName>
</protein>
<dbReference type="Pfam" id="PF00665">
    <property type="entry name" value="rve"/>
    <property type="match status" value="1"/>
</dbReference>
<dbReference type="GO" id="GO:0003676">
    <property type="term" value="F:nucleic acid binding"/>
    <property type="evidence" value="ECO:0007669"/>
    <property type="project" value="InterPro"/>
</dbReference>
<dbReference type="InterPro" id="IPR050900">
    <property type="entry name" value="Transposase_IS3/IS150/IS904"/>
</dbReference>
<dbReference type="InterPro" id="IPR048020">
    <property type="entry name" value="Transpos_IS3"/>
</dbReference>
<evidence type="ECO:0000259" key="1">
    <source>
        <dbReference type="PROSITE" id="PS50994"/>
    </source>
</evidence>
<dbReference type="GO" id="GO:0015074">
    <property type="term" value="P:DNA integration"/>
    <property type="evidence" value="ECO:0007669"/>
    <property type="project" value="InterPro"/>
</dbReference>
<dbReference type="PROSITE" id="PS50994">
    <property type="entry name" value="INTEGRASE"/>
    <property type="match status" value="1"/>
</dbReference>
<reference evidence="2" key="1">
    <citation type="submission" date="2019-12" db="EMBL/GenBank/DDBJ databases">
        <title>Compelete sequence of pSE5369-VIM.</title>
        <authorList>
            <person name="Zhou D."/>
        </authorList>
    </citation>
    <scope>NUCLEOTIDE SEQUENCE</scope>
    <source>
        <strain evidence="2">SE5369</strain>
        <plasmid evidence="2">pSE5369-VIM</plasmid>
    </source>
</reference>
<dbReference type="SUPFAM" id="SSF53098">
    <property type="entry name" value="Ribonuclease H-like"/>
    <property type="match status" value="1"/>
</dbReference>
<dbReference type="PANTHER" id="PTHR46889">
    <property type="entry name" value="TRANSPOSASE INSF FOR INSERTION SEQUENCE IS3B-RELATED"/>
    <property type="match status" value="1"/>
</dbReference>
<dbReference type="Gene3D" id="3.30.420.10">
    <property type="entry name" value="Ribonuclease H-like superfamily/Ribonuclease H"/>
    <property type="match status" value="1"/>
</dbReference>
<dbReference type="EMBL" id="MN894888">
    <property type="protein sequence ID" value="QLG05169.1"/>
    <property type="molecule type" value="Genomic_DNA"/>
</dbReference>
<dbReference type="InterPro" id="IPR025948">
    <property type="entry name" value="HTH-like_dom"/>
</dbReference>
<dbReference type="InterPro" id="IPR036397">
    <property type="entry name" value="RNaseH_sf"/>
</dbReference>
<organism evidence="2">
    <name type="scientific">Pseudomonas aeruginosa</name>
    <dbReference type="NCBI Taxonomy" id="287"/>
    <lineage>
        <taxon>Bacteria</taxon>
        <taxon>Pseudomonadati</taxon>
        <taxon>Pseudomonadota</taxon>
        <taxon>Gammaproteobacteria</taxon>
        <taxon>Pseudomonadales</taxon>
        <taxon>Pseudomonadaceae</taxon>
        <taxon>Pseudomonas</taxon>
    </lineage>
</organism>
<dbReference type="NCBIfam" id="NF033516">
    <property type="entry name" value="transpos_IS3"/>
    <property type="match status" value="1"/>
</dbReference>
<dbReference type="InterPro" id="IPR012337">
    <property type="entry name" value="RNaseH-like_sf"/>
</dbReference>
<sequence length="280" mass="32864">MEVVCSAFDVARSCYYVHRLRRRRVDARRVALRSQVNQLFSQSRGSAGSRSILGMLREEGVTIGRFRVRRLMRELGLVSKQPGSHAYKQATVERPDIPNRLNREFATEHPNQVWCGDITYVWAQGRWHYLAAVLDLHTRRVIGWAFSAKPDAELVIKALDMAYEQRGKPQQVLFHSDQGSQYASRLFRQRLWRYRMQQSMSRRGNCWDNSPMERLFRSLKSEWVPSTGYLTAQEAQRDISHYLMHRYNWIRPHQFNDGLPPAVAEEKLNPCPGWVDHYTL</sequence>
<dbReference type="Pfam" id="PF13276">
    <property type="entry name" value="HTH_21"/>
    <property type="match status" value="1"/>
</dbReference>
<accession>A0A7S6C7J5</accession>
<dbReference type="PANTHER" id="PTHR46889:SF4">
    <property type="entry name" value="TRANSPOSASE INSO FOR INSERTION SEQUENCE ELEMENT IS911B-RELATED"/>
    <property type="match status" value="1"/>
</dbReference>
<feature type="domain" description="Integrase catalytic" evidence="1">
    <location>
        <begin position="106"/>
        <end position="268"/>
    </location>
</feature>
<proteinExistence type="predicted"/>
<evidence type="ECO:0000313" key="2">
    <source>
        <dbReference type="EMBL" id="QLG05169.1"/>
    </source>
</evidence>
<geneLocation type="plasmid" evidence="2">
    <name>pSE5369-VIM</name>
</geneLocation>